<feature type="domain" description="Mur ligase central" evidence="16">
    <location>
        <begin position="106"/>
        <end position="313"/>
    </location>
</feature>
<dbReference type="Gene3D" id="3.40.1190.10">
    <property type="entry name" value="Mur-like, catalytic domain"/>
    <property type="match status" value="1"/>
</dbReference>
<dbReference type="InterPro" id="IPR013221">
    <property type="entry name" value="Mur_ligase_cen"/>
</dbReference>
<dbReference type="PANTHER" id="PTHR23135">
    <property type="entry name" value="MUR LIGASE FAMILY MEMBER"/>
    <property type="match status" value="1"/>
</dbReference>
<evidence type="ECO:0000256" key="10">
    <source>
        <dbReference type="ARBA" id="ARBA00023306"/>
    </source>
</evidence>
<dbReference type="InterPro" id="IPR018109">
    <property type="entry name" value="Folylpolyglutamate_synth_CS"/>
</dbReference>
<evidence type="ECO:0000256" key="5">
    <source>
        <dbReference type="ARBA" id="ARBA00022618"/>
    </source>
</evidence>
<dbReference type="Pfam" id="PF02875">
    <property type="entry name" value="Mur_ligase_C"/>
    <property type="match status" value="1"/>
</dbReference>
<dbReference type="NCBIfam" id="NF001126">
    <property type="entry name" value="PRK00139.1-4"/>
    <property type="match status" value="1"/>
</dbReference>
<dbReference type="InterPro" id="IPR035911">
    <property type="entry name" value="MurE/MurF_N"/>
</dbReference>
<feature type="binding site" evidence="12">
    <location>
        <position position="385"/>
    </location>
    <ligand>
        <name>meso-2,6-diaminopimelate</name>
        <dbReference type="ChEBI" id="CHEBI:57791"/>
    </ligand>
</feature>
<dbReference type="InterPro" id="IPR036615">
    <property type="entry name" value="Mur_ligase_C_dom_sf"/>
</dbReference>
<dbReference type="Gene3D" id="3.90.190.20">
    <property type="entry name" value="Mur ligase, C-terminal domain"/>
    <property type="match status" value="1"/>
</dbReference>
<evidence type="ECO:0000256" key="6">
    <source>
        <dbReference type="ARBA" id="ARBA00022741"/>
    </source>
</evidence>
<comment type="caution">
    <text evidence="17">The sequence shown here is derived from an EMBL/GenBank/DDBJ whole genome shotgun (WGS) entry which is preliminary data.</text>
</comment>
<evidence type="ECO:0000256" key="9">
    <source>
        <dbReference type="ARBA" id="ARBA00022984"/>
    </source>
</evidence>
<organism evidence="17 18">
    <name type="scientific">Paenibacillus sediminis</name>
    <dbReference type="NCBI Taxonomy" id="664909"/>
    <lineage>
        <taxon>Bacteria</taxon>
        <taxon>Bacillati</taxon>
        <taxon>Bacillota</taxon>
        <taxon>Bacilli</taxon>
        <taxon>Bacillales</taxon>
        <taxon>Paenibacillaceae</taxon>
        <taxon>Paenibacillus</taxon>
    </lineage>
</organism>
<dbReference type="InterPro" id="IPR000713">
    <property type="entry name" value="Mur_ligase_N"/>
</dbReference>
<comment type="PTM">
    <text evidence="12">Carboxylation is probably crucial for Mg(2+) binding and, consequently, for the gamma-phosphate positioning of ATP.</text>
</comment>
<keyword evidence="10 12" id="KW-0131">Cell cycle</keyword>
<dbReference type="RefSeq" id="WP_209844709.1">
    <property type="nucleotide sequence ID" value="NZ_CBCRVE010000001.1"/>
</dbReference>
<dbReference type="NCBIfam" id="TIGR01085">
    <property type="entry name" value="murE"/>
    <property type="match status" value="1"/>
</dbReference>
<evidence type="ECO:0000256" key="1">
    <source>
        <dbReference type="ARBA" id="ARBA00004752"/>
    </source>
</evidence>
<feature type="modified residue" description="N6-carboxylysine" evidence="12">
    <location>
        <position position="217"/>
    </location>
</feature>
<comment type="similarity">
    <text evidence="2 12">Belongs to the MurCDEF family. MurE subfamily.</text>
</comment>
<keyword evidence="11 12" id="KW-0961">Cell wall biogenesis/degradation</keyword>
<dbReference type="PROSITE" id="PS01011">
    <property type="entry name" value="FOLYLPOLYGLU_SYNT_1"/>
    <property type="match status" value="1"/>
</dbReference>
<dbReference type="Proteomes" id="UP001519273">
    <property type="component" value="Unassembled WGS sequence"/>
</dbReference>
<evidence type="ECO:0000256" key="11">
    <source>
        <dbReference type="ARBA" id="ARBA00023316"/>
    </source>
</evidence>
<keyword evidence="3 12" id="KW-0963">Cytoplasm</keyword>
<keyword evidence="12" id="KW-0460">Magnesium</keyword>
<dbReference type="InterPro" id="IPR004101">
    <property type="entry name" value="Mur_ligase_C"/>
</dbReference>
<name>A0ABS4GYU3_9BACL</name>
<evidence type="ECO:0000256" key="8">
    <source>
        <dbReference type="ARBA" id="ARBA00022960"/>
    </source>
</evidence>
<feature type="binding site" evidence="12">
    <location>
        <position position="177"/>
    </location>
    <ligand>
        <name>UDP-N-acetyl-alpha-D-muramoyl-L-alanyl-D-glutamate</name>
        <dbReference type="ChEBI" id="CHEBI:83900"/>
    </ligand>
</feature>
<comment type="caution">
    <text evidence="12">Lacks conserved residue(s) required for the propagation of feature annotation.</text>
</comment>
<evidence type="ECO:0000256" key="12">
    <source>
        <dbReference type="HAMAP-Rule" id="MF_00208"/>
    </source>
</evidence>
<feature type="domain" description="Mur ligase N-terminal catalytic" evidence="14">
    <location>
        <begin position="24"/>
        <end position="92"/>
    </location>
</feature>
<proteinExistence type="inferred from homology"/>
<comment type="cofactor">
    <cofactor evidence="12">
        <name>Mg(2+)</name>
        <dbReference type="ChEBI" id="CHEBI:18420"/>
    </cofactor>
</comment>
<comment type="catalytic activity">
    <reaction evidence="12">
        <text>UDP-N-acetyl-alpha-D-muramoyl-L-alanyl-D-glutamate + meso-2,6-diaminopimelate + ATP = UDP-N-acetyl-alpha-D-muramoyl-L-alanyl-gamma-D-glutamyl-meso-2,6-diaminopimelate + ADP + phosphate + H(+)</text>
        <dbReference type="Rhea" id="RHEA:23676"/>
        <dbReference type="ChEBI" id="CHEBI:15378"/>
        <dbReference type="ChEBI" id="CHEBI:30616"/>
        <dbReference type="ChEBI" id="CHEBI:43474"/>
        <dbReference type="ChEBI" id="CHEBI:57791"/>
        <dbReference type="ChEBI" id="CHEBI:83900"/>
        <dbReference type="ChEBI" id="CHEBI:83905"/>
        <dbReference type="ChEBI" id="CHEBI:456216"/>
        <dbReference type="EC" id="6.3.2.13"/>
    </reaction>
</comment>
<keyword evidence="18" id="KW-1185">Reference proteome</keyword>
<keyword evidence="4 12" id="KW-0436">Ligase</keyword>
<feature type="short sequence motif" description="Meso-diaminopimelate recognition motif" evidence="12">
    <location>
        <begin position="409"/>
        <end position="412"/>
    </location>
</feature>
<protein>
    <recommendedName>
        <fullName evidence="12">UDP-N-acetylmuramoyl-L-alanyl-D-glutamate--2,6-diaminopimelate ligase</fullName>
        <ecNumber evidence="12">6.3.2.13</ecNumber>
    </recommendedName>
    <alternativeName>
        <fullName evidence="12">Meso-A2pm-adding enzyme</fullName>
    </alternativeName>
    <alternativeName>
        <fullName evidence="12">Meso-diaminopimelate-adding enzyme</fullName>
    </alternativeName>
    <alternativeName>
        <fullName evidence="12">UDP-MurNAc-L-Ala-D-Glu:meso-diaminopimelate ligase</fullName>
    </alternativeName>
    <alternativeName>
        <fullName evidence="12">UDP-MurNAc-tripeptide synthetase</fullName>
    </alternativeName>
    <alternativeName>
        <fullName evidence="12">UDP-N-acetylmuramyl-tripeptide synthetase</fullName>
    </alternativeName>
</protein>
<accession>A0ABS4GYU3</accession>
<reference evidence="17 18" key="1">
    <citation type="submission" date="2021-03" db="EMBL/GenBank/DDBJ databases">
        <title>Genomic Encyclopedia of Type Strains, Phase IV (KMG-IV): sequencing the most valuable type-strain genomes for metagenomic binning, comparative biology and taxonomic classification.</title>
        <authorList>
            <person name="Goeker M."/>
        </authorList>
    </citation>
    <scope>NUCLEOTIDE SEQUENCE [LARGE SCALE GENOMIC DNA]</scope>
    <source>
        <strain evidence="17 18">DSM 23491</strain>
    </source>
</reference>
<evidence type="ECO:0000313" key="17">
    <source>
        <dbReference type="EMBL" id="MBP1935450.1"/>
    </source>
</evidence>
<dbReference type="Gene3D" id="3.40.1390.10">
    <property type="entry name" value="MurE/MurF, N-terminal domain"/>
    <property type="match status" value="1"/>
</dbReference>
<dbReference type="Pfam" id="PF01225">
    <property type="entry name" value="Mur_ligase"/>
    <property type="match status" value="1"/>
</dbReference>
<dbReference type="Pfam" id="PF08245">
    <property type="entry name" value="Mur_ligase_M"/>
    <property type="match status" value="1"/>
</dbReference>
<evidence type="ECO:0000256" key="7">
    <source>
        <dbReference type="ARBA" id="ARBA00022840"/>
    </source>
</evidence>
<dbReference type="NCBIfam" id="NF001124">
    <property type="entry name" value="PRK00139.1-2"/>
    <property type="match status" value="1"/>
</dbReference>
<dbReference type="EMBL" id="JAGGKP010000001">
    <property type="protein sequence ID" value="MBP1935450.1"/>
    <property type="molecule type" value="Genomic_DNA"/>
</dbReference>
<evidence type="ECO:0000259" key="16">
    <source>
        <dbReference type="Pfam" id="PF08245"/>
    </source>
</evidence>
<comment type="pathway">
    <text evidence="1 12 13">Cell wall biogenesis; peptidoglycan biosynthesis.</text>
</comment>
<feature type="domain" description="Mur ligase C-terminal" evidence="15">
    <location>
        <begin position="336"/>
        <end position="466"/>
    </location>
</feature>
<keyword evidence="9 12" id="KW-0573">Peptidoglycan synthesis</keyword>
<keyword evidence="7 12" id="KW-0067">ATP-binding</keyword>
<gene>
    <name evidence="12" type="primary">murE</name>
    <name evidence="17" type="ORF">J2Z20_000311</name>
</gene>
<dbReference type="GO" id="GO:0008765">
    <property type="term" value="F:UDP-N-acetylmuramoylalanyl-D-glutamate-2,6-diaminopimelate ligase activity"/>
    <property type="evidence" value="ECO:0007669"/>
    <property type="project" value="UniProtKB-EC"/>
</dbReference>
<feature type="binding site" evidence="12">
    <location>
        <position position="30"/>
    </location>
    <ligand>
        <name>UDP-N-acetyl-alpha-D-muramoyl-L-alanyl-D-glutamate</name>
        <dbReference type="ChEBI" id="CHEBI:83900"/>
    </ligand>
</feature>
<keyword evidence="6 12" id="KW-0547">Nucleotide-binding</keyword>
<feature type="binding site" evidence="12">
    <location>
        <position position="464"/>
    </location>
    <ligand>
        <name>meso-2,6-diaminopimelate</name>
        <dbReference type="ChEBI" id="CHEBI:57791"/>
    </ligand>
</feature>
<evidence type="ECO:0000313" key="18">
    <source>
        <dbReference type="Proteomes" id="UP001519273"/>
    </source>
</evidence>
<dbReference type="EC" id="6.3.2.13" evidence="12"/>
<comment type="subcellular location">
    <subcellularLocation>
        <location evidence="12 13">Cytoplasm</location>
    </subcellularLocation>
</comment>
<keyword evidence="8 12" id="KW-0133">Cell shape</keyword>
<sequence>MLLKELASHLVISEIYGDEQTQCTGLQTDSRKVVPGDLFICLPGHTVDGHDYAEQAIEKGAAALVVERKLDVNVPQLKVKNARFAMAVLANAFFNSPSSKLKMIGVTGTNGKTTTTYLIERIMNDYGVKTGLIGTIQMRYDGQTFPMSGTTPEALELQRYLHQMAEADTKCCVMEVSSHALEQGRVKGTNFRTAVFTNLTQDHLDYHKTMEEYRAAKGLFFSRLGNSFSDDPNERKFAVLNADDKASEYFAKMTAAEVITYGLQANADVCASNITITAKGTSFHVRTFRGSADIQLRMVGKFNVYNALAAITATLLEGVPLDHIKQSLEAIPGVDGRVEAVDAGQPFAVIVDYAHTPDGLENVLRTVDEFAKGRVLCVFGCGGDRDRTKRPIMGKIAAKYSDIIFVTSDNPRTEDPDLILKDIEAGLIEDAVPKERYELIVDRRAAIQKAIEMASPDDVVLIAGKGHETYQLIGKTVLDFDDRIVAKEAIRGLLK</sequence>
<evidence type="ECO:0000256" key="2">
    <source>
        <dbReference type="ARBA" id="ARBA00005898"/>
    </source>
</evidence>
<feature type="binding site" evidence="12">
    <location>
        <begin position="108"/>
        <end position="114"/>
    </location>
    <ligand>
        <name>ATP</name>
        <dbReference type="ChEBI" id="CHEBI:30616"/>
    </ligand>
</feature>
<dbReference type="SUPFAM" id="SSF53623">
    <property type="entry name" value="MurD-like peptide ligases, catalytic domain"/>
    <property type="match status" value="1"/>
</dbReference>
<evidence type="ECO:0000256" key="3">
    <source>
        <dbReference type="ARBA" id="ARBA00022490"/>
    </source>
</evidence>
<dbReference type="SUPFAM" id="SSF53244">
    <property type="entry name" value="MurD-like peptide ligases, peptide-binding domain"/>
    <property type="match status" value="1"/>
</dbReference>
<dbReference type="HAMAP" id="MF_00208">
    <property type="entry name" value="MurE"/>
    <property type="match status" value="1"/>
</dbReference>
<dbReference type="InterPro" id="IPR036565">
    <property type="entry name" value="Mur-like_cat_sf"/>
</dbReference>
<dbReference type="PANTHER" id="PTHR23135:SF4">
    <property type="entry name" value="UDP-N-ACETYLMURAMOYL-L-ALANYL-D-GLUTAMATE--2,6-DIAMINOPIMELATE LIGASE MURE HOMOLOG, CHLOROPLASTIC"/>
    <property type="match status" value="1"/>
</dbReference>
<feature type="binding site" evidence="12">
    <location>
        <position position="183"/>
    </location>
    <ligand>
        <name>UDP-N-acetyl-alpha-D-muramoyl-L-alanyl-D-glutamate</name>
        <dbReference type="ChEBI" id="CHEBI:83900"/>
    </ligand>
</feature>
<evidence type="ECO:0000259" key="14">
    <source>
        <dbReference type="Pfam" id="PF01225"/>
    </source>
</evidence>
<feature type="binding site" evidence="12">
    <location>
        <begin position="150"/>
        <end position="151"/>
    </location>
    <ligand>
        <name>UDP-N-acetyl-alpha-D-muramoyl-L-alanyl-D-glutamate</name>
        <dbReference type="ChEBI" id="CHEBI:83900"/>
    </ligand>
</feature>
<feature type="binding site" evidence="12">
    <location>
        <position position="185"/>
    </location>
    <ligand>
        <name>UDP-N-acetyl-alpha-D-muramoyl-L-alanyl-D-glutamate</name>
        <dbReference type="ChEBI" id="CHEBI:83900"/>
    </ligand>
</feature>
<feature type="binding site" evidence="12">
    <location>
        <position position="468"/>
    </location>
    <ligand>
        <name>meso-2,6-diaminopimelate</name>
        <dbReference type="ChEBI" id="CHEBI:57791"/>
    </ligand>
</feature>
<feature type="binding site" evidence="12">
    <location>
        <begin position="409"/>
        <end position="412"/>
    </location>
    <ligand>
        <name>meso-2,6-diaminopimelate</name>
        <dbReference type="ChEBI" id="CHEBI:57791"/>
    </ligand>
</feature>
<dbReference type="InterPro" id="IPR005761">
    <property type="entry name" value="UDP-N-AcMur-Glu-dNH2Pim_ligase"/>
</dbReference>
<evidence type="ECO:0000256" key="4">
    <source>
        <dbReference type="ARBA" id="ARBA00022598"/>
    </source>
</evidence>
<evidence type="ECO:0000256" key="13">
    <source>
        <dbReference type="RuleBase" id="RU004135"/>
    </source>
</evidence>
<dbReference type="SUPFAM" id="SSF63418">
    <property type="entry name" value="MurE/MurF N-terminal domain"/>
    <property type="match status" value="1"/>
</dbReference>
<comment type="function">
    <text evidence="12">Catalyzes the addition of meso-diaminopimelic acid to the nucleotide precursor UDP-N-acetylmuramoyl-L-alanyl-D-glutamate (UMAG) in the biosynthesis of bacterial cell-wall peptidoglycan.</text>
</comment>
<evidence type="ECO:0000259" key="15">
    <source>
        <dbReference type="Pfam" id="PF02875"/>
    </source>
</evidence>
<keyword evidence="5 12" id="KW-0132">Cell division</keyword>